<dbReference type="AlphaFoldDB" id="A0AA40AR77"/>
<keyword evidence="3" id="KW-1185">Reference proteome</keyword>
<feature type="non-terminal residue" evidence="2">
    <location>
        <position position="1"/>
    </location>
</feature>
<proteinExistence type="predicted"/>
<sequence length="66" mass="7563">RHKSFDFRSLGSVPYRVARHHHHRRTPLAASYPKTLNCNNPPPKPRSDCVRVSQSPYLASIDQPTI</sequence>
<reference evidence="2" key="1">
    <citation type="submission" date="2023-06" db="EMBL/GenBank/DDBJ databases">
        <title>Genome-scale phylogeny and comparative genomics of the fungal order Sordariales.</title>
        <authorList>
            <consortium name="Lawrence Berkeley National Laboratory"/>
            <person name="Hensen N."/>
            <person name="Bonometti L."/>
            <person name="Westerberg I."/>
            <person name="Brannstrom I.O."/>
            <person name="Guillou S."/>
            <person name="Cros-Aarteil S."/>
            <person name="Calhoun S."/>
            <person name="Haridas S."/>
            <person name="Kuo A."/>
            <person name="Mondo S."/>
            <person name="Pangilinan J."/>
            <person name="Riley R."/>
            <person name="Labutti K."/>
            <person name="Andreopoulos B."/>
            <person name="Lipzen A."/>
            <person name="Chen C."/>
            <person name="Yanf M."/>
            <person name="Daum C."/>
            <person name="Ng V."/>
            <person name="Clum A."/>
            <person name="Steindorff A."/>
            <person name="Ohm R."/>
            <person name="Martin F."/>
            <person name="Silar P."/>
            <person name="Natvig D."/>
            <person name="Lalanne C."/>
            <person name="Gautier V."/>
            <person name="Ament-Velasquez S.L."/>
            <person name="Kruys A."/>
            <person name="Hutchinson M.I."/>
            <person name="Powell A.J."/>
            <person name="Barry K."/>
            <person name="Miller A.N."/>
            <person name="Grigoriev I.V."/>
            <person name="Debuchy R."/>
            <person name="Gladieux P."/>
            <person name="Thoren M.H."/>
            <person name="Johannesson H."/>
        </authorList>
    </citation>
    <scope>NUCLEOTIDE SEQUENCE</scope>
    <source>
        <strain evidence="2">SMH4607-1</strain>
    </source>
</reference>
<accession>A0AA40AR77</accession>
<evidence type="ECO:0000313" key="3">
    <source>
        <dbReference type="Proteomes" id="UP001172102"/>
    </source>
</evidence>
<name>A0AA40AR77_9PEZI</name>
<protein>
    <submittedName>
        <fullName evidence="2">Uncharacterized protein</fullName>
    </submittedName>
</protein>
<gene>
    <name evidence="2" type="ORF">B0H67DRAFT_189369</name>
</gene>
<comment type="caution">
    <text evidence="2">The sequence shown here is derived from an EMBL/GenBank/DDBJ whole genome shotgun (WGS) entry which is preliminary data.</text>
</comment>
<dbReference type="EMBL" id="JAUKUA010000003">
    <property type="protein sequence ID" value="KAK0720467.1"/>
    <property type="molecule type" value="Genomic_DNA"/>
</dbReference>
<evidence type="ECO:0000256" key="1">
    <source>
        <dbReference type="SAM" id="MobiDB-lite"/>
    </source>
</evidence>
<feature type="region of interest" description="Disordered" evidence="1">
    <location>
        <begin position="18"/>
        <end position="51"/>
    </location>
</feature>
<organism evidence="2 3">
    <name type="scientific">Lasiosphaeris hirsuta</name>
    <dbReference type="NCBI Taxonomy" id="260670"/>
    <lineage>
        <taxon>Eukaryota</taxon>
        <taxon>Fungi</taxon>
        <taxon>Dikarya</taxon>
        <taxon>Ascomycota</taxon>
        <taxon>Pezizomycotina</taxon>
        <taxon>Sordariomycetes</taxon>
        <taxon>Sordariomycetidae</taxon>
        <taxon>Sordariales</taxon>
        <taxon>Lasiosphaeriaceae</taxon>
        <taxon>Lasiosphaeris</taxon>
    </lineage>
</organism>
<dbReference type="Proteomes" id="UP001172102">
    <property type="component" value="Unassembled WGS sequence"/>
</dbReference>
<evidence type="ECO:0000313" key="2">
    <source>
        <dbReference type="EMBL" id="KAK0720467.1"/>
    </source>
</evidence>